<dbReference type="PROSITE" id="PS50887">
    <property type="entry name" value="GGDEF"/>
    <property type="match status" value="1"/>
</dbReference>
<dbReference type="SUPFAM" id="SSF55785">
    <property type="entry name" value="PYP-like sensor domain (PAS domain)"/>
    <property type="match status" value="1"/>
</dbReference>
<dbReference type="PANTHER" id="PTHR44757">
    <property type="entry name" value="DIGUANYLATE CYCLASE DGCP"/>
    <property type="match status" value="1"/>
</dbReference>
<dbReference type="Pfam" id="PF03707">
    <property type="entry name" value="MHYT"/>
    <property type="match status" value="2"/>
</dbReference>
<evidence type="ECO:0000256" key="1">
    <source>
        <dbReference type="PROSITE-ProRule" id="PRU00244"/>
    </source>
</evidence>
<dbReference type="Pfam" id="PF00563">
    <property type="entry name" value="EAL"/>
    <property type="match status" value="1"/>
</dbReference>
<dbReference type="OrthoDB" id="9814202at2"/>
<dbReference type="InterPro" id="IPR035965">
    <property type="entry name" value="PAS-like_dom_sf"/>
</dbReference>
<feature type="transmembrane region" description="Helical" evidence="1">
    <location>
        <begin position="139"/>
        <end position="159"/>
    </location>
</feature>
<name>A0A1I6LGB7_9SPHN</name>
<gene>
    <name evidence="5" type="ORF">SAMN05192580_2713</name>
</gene>
<dbReference type="InterPro" id="IPR035919">
    <property type="entry name" value="EAL_sf"/>
</dbReference>
<dbReference type="InterPro" id="IPR043128">
    <property type="entry name" value="Rev_trsase/Diguanyl_cyclase"/>
</dbReference>
<proteinExistence type="predicted"/>
<dbReference type="SUPFAM" id="SSF141868">
    <property type="entry name" value="EAL domain-like"/>
    <property type="match status" value="1"/>
</dbReference>
<keyword evidence="6" id="KW-1185">Reference proteome</keyword>
<dbReference type="RefSeq" id="WP_093315354.1">
    <property type="nucleotide sequence ID" value="NZ_FOZG01000002.1"/>
</dbReference>
<dbReference type="InterPro" id="IPR029787">
    <property type="entry name" value="Nucleotide_cyclase"/>
</dbReference>
<feature type="transmembrane region" description="Helical" evidence="1">
    <location>
        <begin position="212"/>
        <end position="232"/>
    </location>
</feature>
<evidence type="ECO:0000313" key="5">
    <source>
        <dbReference type="EMBL" id="SFS02565.1"/>
    </source>
</evidence>
<dbReference type="SMART" id="SM00267">
    <property type="entry name" value="GGDEF"/>
    <property type="match status" value="1"/>
</dbReference>
<dbReference type="GO" id="GO:0016020">
    <property type="term" value="C:membrane"/>
    <property type="evidence" value="ECO:0007669"/>
    <property type="project" value="UniProtKB-UniRule"/>
</dbReference>
<dbReference type="InterPro" id="IPR001633">
    <property type="entry name" value="EAL_dom"/>
</dbReference>
<evidence type="ECO:0000259" key="2">
    <source>
        <dbReference type="PROSITE" id="PS50883"/>
    </source>
</evidence>
<dbReference type="CDD" id="cd01948">
    <property type="entry name" value="EAL"/>
    <property type="match status" value="1"/>
</dbReference>
<evidence type="ECO:0000313" key="6">
    <source>
        <dbReference type="Proteomes" id="UP000198824"/>
    </source>
</evidence>
<reference evidence="5 6" key="1">
    <citation type="submission" date="2016-10" db="EMBL/GenBank/DDBJ databases">
        <authorList>
            <person name="de Groot N.N."/>
        </authorList>
    </citation>
    <scope>NUCLEOTIDE SEQUENCE [LARGE SCALE GENOMIC DNA]</scope>
    <source>
        <strain evidence="5 6">S5-249</strain>
    </source>
</reference>
<keyword evidence="1" id="KW-1133">Transmembrane helix</keyword>
<evidence type="ECO:0000259" key="3">
    <source>
        <dbReference type="PROSITE" id="PS50887"/>
    </source>
</evidence>
<feature type="domain" description="MHYT" evidence="4">
    <location>
        <begin position="12"/>
        <end position="195"/>
    </location>
</feature>
<dbReference type="STRING" id="1166337.SAMN05192580_2713"/>
<dbReference type="CDD" id="cd01949">
    <property type="entry name" value="GGDEF"/>
    <property type="match status" value="1"/>
</dbReference>
<feature type="transmembrane region" description="Helical" evidence="1">
    <location>
        <begin position="14"/>
        <end position="35"/>
    </location>
</feature>
<dbReference type="EMBL" id="FOZG01000002">
    <property type="protein sequence ID" value="SFS02565.1"/>
    <property type="molecule type" value="Genomic_DNA"/>
</dbReference>
<dbReference type="PROSITE" id="PS50883">
    <property type="entry name" value="EAL"/>
    <property type="match status" value="1"/>
</dbReference>
<feature type="transmembrane region" description="Helical" evidence="1">
    <location>
        <begin position="84"/>
        <end position="103"/>
    </location>
</feature>
<dbReference type="Proteomes" id="UP000198824">
    <property type="component" value="Unassembled WGS sequence"/>
</dbReference>
<keyword evidence="1" id="KW-0812">Transmembrane</keyword>
<dbReference type="PROSITE" id="PS51257">
    <property type="entry name" value="PROKAR_LIPOPROTEIN"/>
    <property type="match status" value="1"/>
</dbReference>
<organism evidence="5 6">
    <name type="scientific">Sphingomonas jatrophae</name>
    <dbReference type="NCBI Taxonomy" id="1166337"/>
    <lineage>
        <taxon>Bacteria</taxon>
        <taxon>Pseudomonadati</taxon>
        <taxon>Pseudomonadota</taxon>
        <taxon>Alphaproteobacteria</taxon>
        <taxon>Sphingomonadales</taxon>
        <taxon>Sphingomonadaceae</taxon>
        <taxon>Sphingomonas</taxon>
    </lineage>
</organism>
<dbReference type="Gene3D" id="3.30.70.270">
    <property type="match status" value="1"/>
</dbReference>
<evidence type="ECO:0000259" key="4">
    <source>
        <dbReference type="PROSITE" id="PS50924"/>
    </source>
</evidence>
<dbReference type="NCBIfam" id="TIGR00254">
    <property type="entry name" value="GGDEF"/>
    <property type="match status" value="1"/>
</dbReference>
<keyword evidence="1" id="KW-0472">Membrane</keyword>
<dbReference type="Gene3D" id="3.20.20.450">
    <property type="entry name" value="EAL domain"/>
    <property type="match status" value="1"/>
</dbReference>
<sequence>MLRVYACIATEHDIRLVLVAAVICLFASCTAFALARQMRPMRGGRRTLWLAALAFVTGTGIWATHFIAMLAFQPHMPTGYAPGLTLLSILIAITVTGFAWQVALNRGGTLLPALLFTAGIATMHFTGMAALQIGGRIDYDLPTVAIAALLGWLFAAVSVDRFRRHAHGLPIVPALLFVGAICVLHFGAMSAASIRPDPSITISASAVETSTLAIAIGSLVVLILGLATVSVLTEARLVRNAAEEAERLKRFTESGMEGLAILDRGRIVDANRIFWGMLGVDPTFPPTGLELAAIMPGAPARPDEADGPLFREAELLRPDGGRLSVDVARRLDRTRGQRRDMVVLRDISERKAAAARIAHLAAHDPLTGAANRLAFSQVLDETILRSSIDAPVAMLCLDLDRFKSVNDIYGHPAGDTLLVEATRRVRACLGADEILARLGGDEFVILQPPGDQPSSAGLLAERVCRTLAEPFEIGAHRIQIGASVGIALHPIDADSAEELHRKADVALYRAKAEARGTARFFDAEMDEQLLRRHRMEAELRGAAQAGELHLHYQPLASTHAGEIVGFEALLRWRSPTFGDVPPAAFIPLAEESGAIVDIGEWVLREACREAASWVRPLKIAVNLSPLQFACGDLVDTVERVLAETGLEAHRLDLEITEGVLIKDADRALDVLTRLKGLGASIAMDDFGTGYSSLSYFRTFPFDKVKIDQSFIRDMATSPQAMAIVRAVIGLGKTLDMAVLAEGVETLGQMDMLQHEGCALMQGYAISRPAPIAAFDALLRAPTADPLDRRVAA</sequence>
<accession>A0A1I6LGB7</accession>
<dbReference type="PROSITE" id="PS50924">
    <property type="entry name" value="MHYT"/>
    <property type="match status" value="1"/>
</dbReference>
<dbReference type="PANTHER" id="PTHR44757:SF2">
    <property type="entry name" value="BIOFILM ARCHITECTURE MAINTENANCE PROTEIN MBAA"/>
    <property type="match status" value="1"/>
</dbReference>
<feature type="domain" description="EAL" evidence="2">
    <location>
        <begin position="532"/>
        <end position="782"/>
    </location>
</feature>
<feature type="transmembrane region" description="Helical" evidence="1">
    <location>
        <begin position="171"/>
        <end position="192"/>
    </location>
</feature>
<dbReference type="AlphaFoldDB" id="A0A1I6LGB7"/>
<dbReference type="SMART" id="SM00052">
    <property type="entry name" value="EAL"/>
    <property type="match status" value="1"/>
</dbReference>
<dbReference type="InterPro" id="IPR052155">
    <property type="entry name" value="Biofilm_reg_signaling"/>
</dbReference>
<protein>
    <submittedName>
        <fullName evidence="5">Diguanylate cyclase (GGDEF) domain-containing protein</fullName>
    </submittedName>
</protein>
<dbReference type="InterPro" id="IPR000160">
    <property type="entry name" value="GGDEF_dom"/>
</dbReference>
<dbReference type="Pfam" id="PF00990">
    <property type="entry name" value="GGDEF"/>
    <property type="match status" value="1"/>
</dbReference>
<feature type="transmembrane region" description="Helical" evidence="1">
    <location>
        <begin position="110"/>
        <end position="133"/>
    </location>
</feature>
<feature type="transmembrane region" description="Helical" evidence="1">
    <location>
        <begin position="47"/>
        <end position="72"/>
    </location>
</feature>
<dbReference type="InterPro" id="IPR005330">
    <property type="entry name" value="MHYT_dom"/>
</dbReference>
<dbReference type="SUPFAM" id="SSF55073">
    <property type="entry name" value="Nucleotide cyclase"/>
    <property type="match status" value="1"/>
</dbReference>
<feature type="domain" description="GGDEF" evidence="3">
    <location>
        <begin position="390"/>
        <end position="523"/>
    </location>
</feature>